<proteinExistence type="predicted"/>
<dbReference type="InterPro" id="IPR003959">
    <property type="entry name" value="ATPase_AAA_core"/>
</dbReference>
<evidence type="ECO:0000313" key="3">
    <source>
        <dbReference type="Proteomes" id="UP001595891"/>
    </source>
</evidence>
<protein>
    <submittedName>
        <fullName evidence="2">AAA family ATPase</fullName>
    </submittedName>
</protein>
<evidence type="ECO:0000313" key="2">
    <source>
        <dbReference type="EMBL" id="MFC4588312.1"/>
    </source>
</evidence>
<keyword evidence="3" id="KW-1185">Reference proteome</keyword>
<reference evidence="3" key="1">
    <citation type="journal article" date="2019" name="Int. J. Syst. Evol. Microbiol.">
        <title>The Global Catalogue of Microorganisms (GCM) 10K type strain sequencing project: providing services to taxonomists for standard genome sequencing and annotation.</title>
        <authorList>
            <consortium name="The Broad Institute Genomics Platform"/>
            <consortium name="The Broad Institute Genome Sequencing Center for Infectious Disease"/>
            <person name="Wu L."/>
            <person name="Ma J."/>
        </authorList>
    </citation>
    <scope>NUCLEOTIDE SEQUENCE [LARGE SCALE GENOMIC DNA]</scope>
    <source>
        <strain evidence="3">CCUG 49560</strain>
    </source>
</reference>
<sequence>MLISEIVLENVKGFGDQAAGVSLNFAREDGSLPRWIVVAGRNGAGKSSFLQSIALAVAGPSAARTLRETFADWIREDAEEAYVKARLRFSDFDAFTPGRVPKFEPWAGLRWLRQDEGPEPSIERTKDKVREVWDPYRGPWSANPQGWFLAGYGPFRRLSLAPTEAQRMMMTPGRPSRLASLFREEASLSESVLWLQQLYLRRLEGSEDAERVEKAVLKLLGDGLLPEGMRVERVTSDGLWITTPDGIELPLRSLSDGYRTVAALVLDLVKQLFSAFGDLKEIAGEKVAFGHTGVVLIDEIDVHLHVSWQQRIGFWLKAHFPNLQFIVSTHSPFICQAADDRGLVRLSAPGESEGARIVEGDLFNRVVNGTADDAVLTDLFGLDTPYSGPTIELRNEAASLEKKAASDHISAGEKARLRELKSKLPRTPSKDVADAIRQLTLSFDDTERLRRTFSLGGTHRR</sequence>
<gene>
    <name evidence="2" type="ORF">ACFO8L_19640</name>
</gene>
<dbReference type="PANTHER" id="PTHR43581:SF2">
    <property type="entry name" value="EXCINUCLEASE ATPASE SUBUNIT"/>
    <property type="match status" value="1"/>
</dbReference>
<dbReference type="SUPFAM" id="SSF52540">
    <property type="entry name" value="P-loop containing nucleoside triphosphate hydrolases"/>
    <property type="match status" value="1"/>
</dbReference>
<accession>A0ABV9EFV9</accession>
<dbReference type="PANTHER" id="PTHR43581">
    <property type="entry name" value="ATP/GTP PHOSPHATASE"/>
    <property type="match status" value="1"/>
</dbReference>
<name>A0ABV9EFV9_9ACTN</name>
<feature type="domain" description="ATPase AAA-type core" evidence="1">
    <location>
        <begin position="240"/>
        <end position="334"/>
    </location>
</feature>
<dbReference type="Gene3D" id="3.40.50.300">
    <property type="entry name" value="P-loop containing nucleotide triphosphate hydrolases"/>
    <property type="match status" value="2"/>
</dbReference>
<dbReference type="Pfam" id="PF13304">
    <property type="entry name" value="AAA_21"/>
    <property type="match status" value="1"/>
</dbReference>
<dbReference type="EMBL" id="JBHSFN010000011">
    <property type="protein sequence ID" value="MFC4588312.1"/>
    <property type="molecule type" value="Genomic_DNA"/>
</dbReference>
<dbReference type="Proteomes" id="UP001595891">
    <property type="component" value="Unassembled WGS sequence"/>
</dbReference>
<dbReference type="InterPro" id="IPR027417">
    <property type="entry name" value="P-loop_NTPase"/>
</dbReference>
<evidence type="ECO:0000259" key="1">
    <source>
        <dbReference type="Pfam" id="PF13304"/>
    </source>
</evidence>
<comment type="caution">
    <text evidence="2">The sequence shown here is derived from an EMBL/GenBank/DDBJ whole genome shotgun (WGS) entry which is preliminary data.</text>
</comment>
<organism evidence="2 3">
    <name type="scientific">Sphaerisporangium corydalis</name>
    <dbReference type="NCBI Taxonomy" id="1441875"/>
    <lineage>
        <taxon>Bacteria</taxon>
        <taxon>Bacillati</taxon>
        <taxon>Actinomycetota</taxon>
        <taxon>Actinomycetes</taxon>
        <taxon>Streptosporangiales</taxon>
        <taxon>Streptosporangiaceae</taxon>
        <taxon>Sphaerisporangium</taxon>
    </lineage>
</organism>
<dbReference type="InterPro" id="IPR051396">
    <property type="entry name" value="Bact_Antivir_Def_Nuclease"/>
</dbReference>
<dbReference type="RefSeq" id="WP_262847951.1">
    <property type="nucleotide sequence ID" value="NZ_JANZYP010000069.1"/>
</dbReference>